<dbReference type="AlphaFoldDB" id="A0AAW3ZQB8"/>
<evidence type="ECO:0000256" key="1">
    <source>
        <dbReference type="SAM" id="Phobius"/>
    </source>
</evidence>
<proteinExistence type="predicted"/>
<name>A0AAW3ZQB8_9GAMM</name>
<dbReference type="RefSeq" id="WP_192030758.1">
    <property type="nucleotide sequence ID" value="NZ_JACYTR010000048.1"/>
</dbReference>
<gene>
    <name evidence="2" type="ORF">IFO71_16465</name>
</gene>
<keyword evidence="3" id="KW-1185">Reference proteome</keyword>
<evidence type="ECO:0000313" key="3">
    <source>
        <dbReference type="Proteomes" id="UP000613768"/>
    </source>
</evidence>
<keyword evidence="1" id="KW-0812">Transmembrane</keyword>
<protein>
    <submittedName>
        <fullName evidence="2">FixH family protein</fullName>
    </submittedName>
</protein>
<dbReference type="EMBL" id="JACYTR010000048">
    <property type="protein sequence ID" value="MBD8527337.1"/>
    <property type="molecule type" value="Genomic_DNA"/>
</dbReference>
<dbReference type="Proteomes" id="UP000613768">
    <property type="component" value="Unassembled WGS sequence"/>
</dbReference>
<comment type="caution">
    <text evidence="2">The sequence shown here is derived from an EMBL/GenBank/DDBJ whole genome shotgun (WGS) entry which is preliminary data.</text>
</comment>
<dbReference type="Pfam" id="PF05751">
    <property type="entry name" value="FixH"/>
    <property type="match status" value="1"/>
</dbReference>
<feature type="transmembrane region" description="Helical" evidence="1">
    <location>
        <begin position="12"/>
        <end position="35"/>
    </location>
</feature>
<evidence type="ECO:0000313" key="2">
    <source>
        <dbReference type="EMBL" id="MBD8527337.1"/>
    </source>
</evidence>
<reference evidence="2 3" key="1">
    <citation type="submission" date="2020-09" db="EMBL/GenBank/DDBJ databases">
        <title>Pseudoxanthomonas sp. CAU 1598 isolated from sand of Yaerae Beach.</title>
        <authorList>
            <person name="Kim W."/>
        </authorList>
    </citation>
    <scope>NUCLEOTIDE SEQUENCE [LARGE SCALE GENOMIC DNA]</scope>
    <source>
        <strain evidence="2 3">CAU 1598</strain>
    </source>
</reference>
<keyword evidence="1" id="KW-1133">Transmembrane helix</keyword>
<sequence>MSATRPWFQEPMVYLVWGVPLATVIAGLSTLAIAIQAGGSDQVIDQVSRMAQVQQTDVSADHEARRLGLSASLVVSERDVVVELGGRWPTDQPLSLRLSHPTDAAQDHQLSLQPLDGRWTTAAVIDPHIAWQIQLADQAGRWRLDGELNKSRGFATLTPRFSDG</sequence>
<dbReference type="InterPro" id="IPR008620">
    <property type="entry name" value="FixH"/>
</dbReference>
<organism evidence="2 3">
    <name type="scientific">Pseudomarimonas arenosa</name>
    <dbReference type="NCBI Taxonomy" id="2774145"/>
    <lineage>
        <taxon>Bacteria</taxon>
        <taxon>Pseudomonadati</taxon>
        <taxon>Pseudomonadota</taxon>
        <taxon>Gammaproteobacteria</taxon>
        <taxon>Lysobacterales</taxon>
        <taxon>Lysobacteraceae</taxon>
        <taxon>Pseudomarimonas</taxon>
    </lineage>
</organism>
<accession>A0AAW3ZQB8</accession>
<keyword evidence="1" id="KW-0472">Membrane</keyword>